<dbReference type="PRINTS" id="PR00304">
    <property type="entry name" value="TCOMPLEXTCP1"/>
</dbReference>
<dbReference type="InterPro" id="IPR012721">
    <property type="entry name" value="Chap_CCT_theta"/>
</dbReference>
<dbReference type="CDD" id="cd03341">
    <property type="entry name" value="TCP1_theta"/>
    <property type="match status" value="1"/>
</dbReference>
<comment type="subunit">
    <text evidence="10">Heterooligomeric complex.</text>
</comment>
<evidence type="ECO:0000313" key="13">
    <source>
        <dbReference type="Proteomes" id="UP000007819"/>
    </source>
</evidence>
<keyword evidence="6 11" id="KW-0067">ATP-binding</keyword>
<dbReference type="InterPro" id="IPR002423">
    <property type="entry name" value="Cpn60/GroEL/TCP-1"/>
</dbReference>
<dbReference type="Proteomes" id="UP000007819">
    <property type="component" value="Chromosome A3"/>
</dbReference>
<keyword evidence="5 11" id="KW-0547">Nucleotide-binding</keyword>
<dbReference type="InterPro" id="IPR027413">
    <property type="entry name" value="GROEL-like_equatorial_sf"/>
</dbReference>
<dbReference type="InterPro" id="IPR027409">
    <property type="entry name" value="GroEL-like_apical_dom_sf"/>
</dbReference>
<dbReference type="GO" id="GO:0005737">
    <property type="term" value="C:cytoplasm"/>
    <property type="evidence" value="ECO:0007669"/>
    <property type="project" value="UniProtKB-SubCell"/>
</dbReference>
<dbReference type="EnsemblMetazoa" id="XM_001946783.4">
    <property type="protein sequence ID" value="XP_001946818.1"/>
    <property type="gene ID" value="LOC100164886"/>
</dbReference>
<evidence type="ECO:0000313" key="12">
    <source>
        <dbReference type="EnsemblMetazoa" id="XP_001946818.1"/>
    </source>
</evidence>
<dbReference type="PANTHER" id="PTHR11353">
    <property type="entry name" value="CHAPERONIN"/>
    <property type="match status" value="1"/>
</dbReference>
<accession>A0A8R2A959</accession>
<reference evidence="12" key="2">
    <citation type="submission" date="2022-06" db="UniProtKB">
        <authorList>
            <consortium name="EnsemblMetazoa"/>
        </authorList>
    </citation>
    <scope>IDENTIFICATION</scope>
</reference>
<name>A0A8R2A959_ACYPI</name>
<evidence type="ECO:0000256" key="2">
    <source>
        <dbReference type="ARBA" id="ARBA00008020"/>
    </source>
</evidence>
<dbReference type="GO" id="GO:0005524">
    <property type="term" value="F:ATP binding"/>
    <property type="evidence" value="ECO:0007669"/>
    <property type="project" value="UniProtKB-KW"/>
</dbReference>
<keyword evidence="13" id="KW-1185">Reference proteome</keyword>
<dbReference type="Gene3D" id="3.30.260.10">
    <property type="entry name" value="TCP-1-like chaperonin intermediate domain"/>
    <property type="match status" value="1"/>
</dbReference>
<evidence type="ECO:0000256" key="7">
    <source>
        <dbReference type="ARBA" id="ARBA00023186"/>
    </source>
</evidence>
<evidence type="ECO:0000256" key="11">
    <source>
        <dbReference type="RuleBase" id="RU004187"/>
    </source>
</evidence>
<comment type="subcellular location">
    <subcellularLocation>
        <location evidence="1">Cytoplasm</location>
    </subcellularLocation>
</comment>
<keyword evidence="7 11" id="KW-0143">Chaperone</keyword>
<dbReference type="SUPFAM" id="SSF48592">
    <property type="entry name" value="GroEL equatorial domain-like"/>
    <property type="match status" value="1"/>
</dbReference>
<dbReference type="SUPFAM" id="SSF52029">
    <property type="entry name" value="GroEL apical domain-like"/>
    <property type="match status" value="1"/>
</dbReference>
<proteinExistence type="inferred from homology"/>
<dbReference type="Pfam" id="PF00118">
    <property type="entry name" value="Cpn60_TCP1"/>
    <property type="match status" value="1"/>
</dbReference>
<evidence type="ECO:0000256" key="8">
    <source>
        <dbReference type="ARBA" id="ARBA00029602"/>
    </source>
</evidence>
<evidence type="ECO:0000256" key="6">
    <source>
        <dbReference type="ARBA" id="ARBA00022840"/>
    </source>
</evidence>
<dbReference type="OrthoDB" id="1748577at2759"/>
<evidence type="ECO:0000256" key="10">
    <source>
        <dbReference type="ARBA" id="ARBA00064252"/>
    </source>
</evidence>
<dbReference type="GO" id="GO:0051082">
    <property type="term" value="F:unfolded protein binding"/>
    <property type="evidence" value="ECO:0007669"/>
    <property type="project" value="InterPro"/>
</dbReference>
<comment type="function">
    <text evidence="9">Molecular chaperone; assists the folding of proteins upon ATP hydrolysis. Known to play a role, in vitro, in the folding of actin and tubulin. Required for correct subcellular localization of pgl-1.</text>
</comment>
<dbReference type="OMA" id="ANILRPM"/>
<evidence type="ECO:0000256" key="1">
    <source>
        <dbReference type="ARBA" id="ARBA00004496"/>
    </source>
</evidence>
<dbReference type="KEGG" id="api:100164886"/>
<evidence type="ECO:0000256" key="4">
    <source>
        <dbReference type="ARBA" id="ARBA00022490"/>
    </source>
</evidence>
<dbReference type="GO" id="GO:0140662">
    <property type="term" value="F:ATP-dependent protein folding chaperone"/>
    <property type="evidence" value="ECO:0007669"/>
    <property type="project" value="InterPro"/>
</dbReference>
<evidence type="ECO:0000256" key="5">
    <source>
        <dbReference type="ARBA" id="ARBA00022741"/>
    </source>
</evidence>
<evidence type="ECO:0000256" key="9">
    <source>
        <dbReference type="ARBA" id="ARBA00058723"/>
    </source>
</evidence>
<dbReference type="GO" id="GO:0016887">
    <property type="term" value="F:ATP hydrolysis activity"/>
    <property type="evidence" value="ECO:0007669"/>
    <property type="project" value="InterPro"/>
</dbReference>
<evidence type="ECO:0000256" key="3">
    <source>
        <dbReference type="ARBA" id="ARBA00016981"/>
    </source>
</evidence>
<reference evidence="13" key="1">
    <citation type="submission" date="2010-06" db="EMBL/GenBank/DDBJ databases">
        <authorList>
            <person name="Jiang H."/>
            <person name="Abraham K."/>
            <person name="Ali S."/>
            <person name="Alsbrooks S.L."/>
            <person name="Anim B.N."/>
            <person name="Anosike U.S."/>
            <person name="Attaway T."/>
            <person name="Bandaranaike D.P."/>
            <person name="Battles P.K."/>
            <person name="Bell S.N."/>
            <person name="Bell A.V."/>
            <person name="Beltran B."/>
            <person name="Bickham C."/>
            <person name="Bustamante Y."/>
            <person name="Caleb T."/>
            <person name="Canada A."/>
            <person name="Cardenas V."/>
            <person name="Carter K."/>
            <person name="Chacko J."/>
            <person name="Chandrabose M.N."/>
            <person name="Chavez D."/>
            <person name="Chavez A."/>
            <person name="Chen L."/>
            <person name="Chu H.-S."/>
            <person name="Claassen K.J."/>
            <person name="Cockrell R."/>
            <person name="Collins M."/>
            <person name="Cooper J.A."/>
            <person name="Cree A."/>
            <person name="Curry S.M."/>
            <person name="Da Y."/>
            <person name="Dao M.D."/>
            <person name="Das B."/>
            <person name="Davila M.-L."/>
            <person name="Davy-Carroll L."/>
            <person name="Denson S."/>
            <person name="Dinh H."/>
            <person name="Ebong V.E."/>
            <person name="Edwards J.R."/>
            <person name="Egan A."/>
            <person name="El-Daye J."/>
            <person name="Escobedo L."/>
            <person name="Fernandez S."/>
            <person name="Fernando P.R."/>
            <person name="Flagg N."/>
            <person name="Forbes L.D."/>
            <person name="Fowler R.G."/>
            <person name="Fu Q."/>
            <person name="Gabisi R.A."/>
            <person name="Ganer J."/>
            <person name="Garbino Pronczuk A."/>
            <person name="Garcia R.M."/>
            <person name="Garner T."/>
            <person name="Garrett T.E."/>
            <person name="Gonzalez D.A."/>
            <person name="Hamid H."/>
            <person name="Hawkins E.S."/>
            <person name="Hirani K."/>
            <person name="Hogues M.E."/>
            <person name="Hollins B."/>
            <person name="Hsiao C.-H."/>
            <person name="Jabil R."/>
            <person name="James M.L."/>
            <person name="Jhangiani S.N."/>
            <person name="Johnson B."/>
            <person name="Johnson Q."/>
            <person name="Joshi V."/>
            <person name="Kalu J.B."/>
            <person name="Kam C."/>
            <person name="Kashfia A."/>
            <person name="Keebler J."/>
            <person name="Kisamo H."/>
            <person name="Kovar C.L."/>
            <person name="Lago L.A."/>
            <person name="Lai C.-Y."/>
            <person name="Laidlaw J."/>
            <person name="Lara F."/>
            <person name="Le T.-K."/>
            <person name="Lee S.L."/>
            <person name="Legall F.H."/>
            <person name="Lemon S.J."/>
            <person name="Lewis L.R."/>
            <person name="Li B."/>
            <person name="Liu Y."/>
            <person name="Liu Y.-S."/>
            <person name="Lopez J."/>
            <person name="Lozado R.J."/>
            <person name="Lu J."/>
            <person name="Madu R.C."/>
            <person name="Maheshwari M."/>
            <person name="Maheshwari R."/>
            <person name="Malloy K."/>
            <person name="Martinez E."/>
            <person name="Mathew T."/>
            <person name="Mercado I.C."/>
            <person name="Mercado C."/>
            <person name="Meyer B."/>
            <person name="Montgomery K."/>
            <person name="Morgan M.B."/>
            <person name="Munidasa M."/>
            <person name="Nazareth L.V."/>
            <person name="Nelson J."/>
            <person name="Ng B.M."/>
            <person name="Nguyen N.B."/>
            <person name="Nguyen P.Q."/>
            <person name="Nguyen T."/>
            <person name="Obregon M."/>
            <person name="Okwuonu G.O."/>
            <person name="Onwere C.G."/>
            <person name="Orozco G."/>
            <person name="Parra A."/>
            <person name="Patel S."/>
            <person name="Patil S."/>
            <person name="Perez A."/>
            <person name="Perez Y."/>
            <person name="Pham C."/>
            <person name="Primus E.L."/>
            <person name="Pu L.-L."/>
            <person name="Puazo M."/>
            <person name="Qin X."/>
            <person name="Quiroz J.B."/>
            <person name="Reese J."/>
            <person name="Richards S."/>
            <person name="Rives C.M."/>
            <person name="Robberts R."/>
            <person name="Ruiz S.J."/>
            <person name="Ruiz M.J."/>
            <person name="Santibanez J."/>
            <person name="Schneider B.W."/>
            <person name="Sisson I."/>
            <person name="Smith M."/>
            <person name="Sodergren E."/>
            <person name="Song X.-Z."/>
            <person name="Song B.B."/>
            <person name="Summersgill H."/>
            <person name="Thelus R."/>
            <person name="Thornton R.D."/>
            <person name="Trejos Z.Y."/>
            <person name="Usmani K."/>
            <person name="Vattathil S."/>
            <person name="Villasana D."/>
            <person name="Walker D.L."/>
            <person name="Wang S."/>
            <person name="Wang K."/>
            <person name="White C.S."/>
            <person name="Williams A.C."/>
            <person name="Williamson J."/>
            <person name="Wilson K."/>
            <person name="Woghiren I.O."/>
            <person name="Woodworth J.R."/>
            <person name="Worley K.C."/>
            <person name="Wright R.A."/>
            <person name="Wu W."/>
            <person name="Young L."/>
            <person name="Zhang L."/>
            <person name="Zhang J."/>
            <person name="Zhu Y."/>
            <person name="Muzny D.M."/>
            <person name="Weinstock G."/>
            <person name="Gibbs R.A."/>
        </authorList>
    </citation>
    <scope>NUCLEOTIDE SEQUENCE [LARGE SCALE GENOMIC DNA]</scope>
    <source>
        <strain evidence="13">LSR1</strain>
    </source>
</reference>
<protein>
    <recommendedName>
        <fullName evidence="3">T-complex protein 1 subunit theta</fullName>
    </recommendedName>
    <alternativeName>
        <fullName evidence="8">CCT-theta</fullName>
    </alternativeName>
</protein>
<dbReference type="Gene3D" id="3.50.7.10">
    <property type="entry name" value="GroEL"/>
    <property type="match status" value="1"/>
</dbReference>
<sequence length="550" mass="59862">MALHVPKAPGFAQMLKDGATHLSGLEEAVYRNISACKQFSDTVKTAYGPNGMNKIVINHIDKIFITNDAATIVKELDIEHPAAKIIVFASEMQEQEVGDGTNFVIIFAGALLEQAEHLLKMGLTPVEVCEGFQLALEKTLELLPTLTCHEIKDIKNNAEQLVITQAVKSSIMSKQYGQEQFVTDLVLKACTSILPEKTTFNVDNVRVCKILGSNLYNSTVVNGMVFKRTNEGDITKQTDAKIAVYTCPIDITTTETKGTVLIKSAEELQNFSRGEEMVLEEQIKAIADAGVTVIVAGGKFGDMALHYLNKYKIMGVRLMSKFDLRRLCKSVSATALPRLTPPNKEELGYADCVYVDELGDTSLVVFRLDGKDSRMSTIVVRGATDNYMDDIERAIDDGVNTFKGISRDGKLLPGAGAIEMELAYQVGLYADTLPGLEQYGAKRFAVALEGFVKILADNTGVKSNETLAELYSQHSKGNKNAGFNIEPKGSSLIDVTKVGIVDSYLSKFWGLQYATQAACTILKVDQIIMAKRAGGPKAPGGRAPDNDDDA</sequence>
<comment type="similarity">
    <text evidence="2 11">Belongs to the TCP-1 chaperonin family.</text>
</comment>
<dbReference type="FunFam" id="3.50.7.10:FF:000008">
    <property type="entry name" value="T-complex protein 1 subunit theta"/>
    <property type="match status" value="1"/>
</dbReference>
<dbReference type="AlphaFoldDB" id="A0A8R2A959"/>
<dbReference type="PROSITE" id="PS00750">
    <property type="entry name" value="TCP1_1"/>
    <property type="match status" value="1"/>
</dbReference>
<dbReference type="SUPFAM" id="SSF54849">
    <property type="entry name" value="GroEL-intermediate domain like"/>
    <property type="match status" value="1"/>
</dbReference>
<dbReference type="GeneID" id="100164886"/>
<dbReference type="PROSITE" id="PS00751">
    <property type="entry name" value="TCP1_2"/>
    <property type="match status" value="1"/>
</dbReference>
<keyword evidence="4" id="KW-0963">Cytoplasm</keyword>
<organism evidence="12 13">
    <name type="scientific">Acyrthosiphon pisum</name>
    <name type="common">Pea aphid</name>
    <dbReference type="NCBI Taxonomy" id="7029"/>
    <lineage>
        <taxon>Eukaryota</taxon>
        <taxon>Metazoa</taxon>
        <taxon>Ecdysozoa</taxon>
        <taxon>Arthropoda</taxon>
        <taxon>Hexapoda</taxon>
        <taxon>Insecta</taxon>
        <taxon>Pterygota</taxon>
        <taxon>Neoptera</taxon>
        <taxon>Paraneoptera</taxon>
        <taxon>Hemiptera</taxon>
        <taxon>Sternorrhyncha</taxon>
        <taxon>Aphidomorpha</taxon>
        <taxon>Aphidoidea</taxon>
        <taxon>Aphididae</taxon>
        <taxon>Macrosiphini</taxon>
        <taxon>Acyrthosiphon</taxon>
    </lineage>
</organism>
<dbReference type="RefSeq" id="XP_001946818.1">
    <property type="nucleotide sequence ID" value="XM_001946783.4"/>
</dbReference>
<dbReference type="InterPro" id="IPR017998">
    <property type="entry name" value="Chaperone_TCP-1"/>
</dbReference>
<dbReference type="PROSITE" id="PS00995">
    <property type="entry name" value="TCP1_3"/>
    <property type="match status" value="1"/>
</dbReference>
<dbReference type="NCBIfam" id="TIGR02346">
    <property type="entry name" value="chap_CCT_theta"/>
    <property type="match status" value="1"/>
</dbReference>
<dbReference type="InterPro" id="IPR027410">
    <property type="entry name" value="TCP-1-like_intermed_sf"/>
</dbReference>
<dbReference type="InterPro" id="IPR002194">
    <property type="entry name" value="Chaperonin_TCP-1_CS"/>
</dbReference>
<dbReference type="Gene3D" id="1.10.560.10">
    <property type="entry name" value="GroEL-like equatorial domain"/>
    <property type="match status" value="1"/>
</dbReference>